<comment type="caution">
    <text evidence="1">The sequence shown here is derived from an EMBL/GenBank/DDBJ whole genome shotgun (WGS) entry which is preliminary data.</text>
</comment>
<dbReference type="EMBL" id="WKFB01000780">
    <property type="protein sequence ID" value="KAF6718001.1"/>
    <property type="molecule type" value="Genomic_DNA"/>
</dbReference>
<name>A0A834C194_ORYME</name>
<proteinExistence type="predicted"/>
<evidence type="ECO:0000313" key="1">
    <source>
        <dbReference type="EMBL" id="KAF6718001.1"/>
    </source>
</evidence>
<reference evidence="1" key="1">
    <citation type="journal article" name="BMC Genomics">
        <title>Long-read sequencing and de novo genome assembly of marine medaka (Oryzias melastigma).</title>
        <authorList>
            <person name="Liang P."/>
            <person name="Saqib H.S.A."/>
            <person name="Ni X."/>
            <person name="Shen Y."/>
        </authorList>
    </citation>
    <scope>NUCLEOTIDE SEQUENCE</scope>
    <source>
        <strain evidence="1">Bigg-433</strain>
    </source>
</reference>
<organism evidence="1 2">
    <name type="scientific">Oryzias melastigma</name>
    <name type="common">Marine medaka</name>
    <dbReference type="NCBI Taxonomy" id="30732"/>
    <lineage>
        <taxon>Eukaryota</taxon>
        <taxon>Metazoa</taxon>
        <taxon>Chordata</taxon>
        <taxon>Craniata</taxon>
        <taxon>Vertebrata</taxon>
        <taxon>Euteleostomi</taxon>
        <taxon>Actinopterygii</taxon>
        <taxon>Neopterygii</taxon>
        <taxon>Teleostei</taxon>
        <taxon>Neoteleostei</taxon>
        <taxon>Acanthomorphata</taxon>
        <taxon>Ovalentaria</taxon>
        <taxon>Atherinomorphae</taxon>
        <taxon>Beloniformes</taxon>
        <taxon>Adrianichthyidae</taxon>
        <taxon>Oryziinae</taxon>
        <taxon>Oryzias</taxon>
    </lineage>
</organism>
<dbReference type="InterPro" id="IPR027417">
    <property type="entry name" value="P-loop_NTPase"/>
</dbReference>
<accession>A0A834C194</accession>
<protein>
    <submittedName>
        <fullName evidence="1">HMG box-containing protein 4</fullName>
    </submittedName>
</protein>
<sequence>MDGETYSDGPRENQQGLQKDITMEVENLLVEAKNIGTEGLQEKLDDSKKQHNGILSGRTDAELQWSDSSGSLSAHAVYVFSDEWTMRREEEMNTTSLLENWACPDSHSTMAEGHRDPAESLSMPLVLSRSDLSDLYTQAGLAVPNLSSKPSSPIASSRFVTSPTTDALKFASRRSSGDPVSAAAHLHLLGESLSLIGQHLQETNFLLFTFGFHALCPGSTDEPHLSNTRAVGLHRLHTGMSKNVRENINGSSDLRLFLLGNIGCGKTLSANTILNQPSSRSTNDTKSCQLREAFTEGRRVTLVEAPRWYWAGEKVDDSVRKETEQAVTLMEPDGVPCACRATSHVWAGSAGSHSGAVDLRRLLDGKND</sequence>
<evidence type="ECO:0000313" key="2">
    <source>
        <dbReference type="Proteomes" id="UP000646548"/>
    </source>
</evidence>
<dbReference type="Proteomes" id="UP000646548">
    <property type="component" value="Unassembled WGS sequence"/>
</dbReference>
<dbReference type="AlphaFoldDB" id="A0A834C194"/>
<dbReference type="Gene3D" id="3.40.50.300">
    <property type="entry name" value="P-loop containing nucleotide triphosphate hydrolases"/>
    <property type="match status" value="1"/>
</dbReference>
<gene>
    <name evidence="1" type="ORF">FQA47_010638</name>
</gene>